<evidence type="ECO:0000259" key="1">
    <source>
        <dbReference type="Pfam" id="PF13529"/>
    </source>
</evidence>
<sequence length="298" mass="33015">MLKFALKLTLVAVLGFGTYFYFNQAQFNNLVHRSPKKEVINIAEVGYQETPEWQLANETVISEPVLVNGETQTFPEIKIVTEETPGAIGETVVDDAPIMVEETVQIPEEYKLAVPFTSQAPHSNWALPYQETCEEASIYMVSEYYKGTLSGVINADTADTNILEIVAFEKDFLGDYLDTTAGETSRLIDSFYGYGAVVVENPSIEQIKTEIASGHPVIVPSAGQLLGNPNFVGQGPLYHMFVIKGYTKDKFITNDPGTRNGESYIYNISTIMNAIHDWNGGDPVNGQKRVIFTSNFLN</sequence>
<accession>A0A2M7XFN4</accession>
<feature type="domain" description="Peptidase C39-like" evidence="1">
    <location>
        <begin position="112"/>
        <end position="256"/>
    </location>
</feature>
<dbReference type="Pfam" id="PF13529">
    <property type="entry name" value="Peptidase_C39_2"/>
    <property type="match status" value="1"/>
</dbReference>
<comment type="caution">
    <text evidence="2">The sequence shown here is derived from an EMBL/GenBank/DDBJ whole genome shotgun (WGS) entry which is preliminary data.</text>
</comment>
<gene>
    <name evidence="2" type="ORF">CO173_02780</name>
</gene>
<dbReference type="Proteomes" id="UP000231263">
    <property type="component" value="Unassembled WGS sequence"/>
</dbReference>
<evidence type="ECO:0000313" key="2">
    <source>
        <dbReference type="EMBL" id="PJA46669.1"/>
    </source>
</evidence>
<dbReference type="Gene3D" id="3.90.70.10">
    <property type="entry name" value="Cysteine proteinases"/>
    <property type="match status" value="1"/>
</dbReference>
<reference evidence="3" key="1">
    <citation type="submission" date="2017-09" db="EMBL/GenBank/DDBJ databases">
        <title>Depth-based differentiation of microbial function through sediment-hosted aquifers and enrichment of novel symbionts in the deep terrestrial subsurface.</title>
        <authorList>
            <person name="Probst A.J."/>
            <person name="Ladd B."/>
            <person name="Jarett J.K."/>
            <person name="Geller-Mcgrath D.E."/>
            <person name="Sieber C.M.K."/>
            <person name="Emerson J.B."/>
            <person name="Anantharaman K."/>
            <person name="Thomas B.C."/>
            <person name="Malmstrom R."/>
            <person name="Stieglmeier M."/>
            <person name="Klingl A."/>
            <person name="Woyke T."/>
            <person name="Ryan C.M."/>
            <person name="Banfield J.F."/>
        </authorList>
    </citation>
    <scope>NUCLEOTIDE SEQUENCE [LARGE SCALE GENOMIC DNA]</scope>
</reference>
<evidence type="ECO:0000313" key="3">
    <source>
        <dbReference type="Proteomes" id="UP000231263"/>
    </source>
</evidence>
<organism evidence="2 3">
    <name type="scientific">Candidatus Uhrbacteria bacterium CG_4_9_14_3_um_filter_41_35</name>
    <dbReference type="NCBI Taxonomy" id="1975034"/>
    <lineage>
        <taxon>Bacteria</taxon>
        <taxon>Candidatus Uhriibacteriota</taxon>
    </lineage>
</organism>
<dbReference type="EMBL" id="PFWT01000009">
    <property type="protein sequence ID" value="PJA46669.1"/>
    <property type="molecule type" value="Genomic_DNA"/>
</dbReference>
<protein>
    <recommendedName>
        <fullName evidence="1">Peptidase C39-like domain-containing protein</fullName>
    </recommendedName>
</protein>
<name>A0A2M7XFN4_9BACT</name>
<dbReference type="InterPro" id="IPR039564">
    <property type="entry name" value="Peptidase_C39-like"/>
</dbReference>
<dbReference type="AlphaFoldDB" id="A0A2M7XFN4"/>
<proteinExistence type="predicted"/>